<reference evidence="9" key="1">
    <citation type="submission" date="2025-08" db="UniProtKB">
        <authorList>
            <consortium name="Ensembl"/>
        </authorList>
    </citation>
    <scope>IDENTIFICATION</scope>
</reference>
<dbReference type="GO" id="GO:0046121">
    <property type="term" value="P:deoxyribonucleoside catabolic process"/>
    <property type="evidence" value="ECO:0007669"/>
    <property type="project" value="Ensembl"/>
</dbReference>
<keyword evidence="5" id="KW-0704">Schiff base</keyword>
<evidence type="ECO:0000256" key="3">
    <source>
        <dbReference type="ARBA" id="ARBA00012515"/>
    </source>
</evidence>
<dbReference type="GO" id="GO:0046386">
    <property type="term" value="P:deoxyribose phosphate catabolic process"/>
    <property type="evidence" value="ECO:0007669"/>
    <property type="project" value="UniProtKB-UniPathway"/>
</dbReference>
<proteinExistence type="inferred from homology"/>
<dbReference type="InterPro" id="IPR002915">
    <property type="entry name" value="DeoC/FbaB/LacD_aldolase"/>
</dbReference>
<organism evidence="9 10">
    <name type="scientific">Sphenodon punctatus</name>
    <name type="common">Tuatara</name>
    <name type="synonym">Hatteria punctata</name>
    <dbReference type="NCBI Taxonomy" id="8508"/>
    <lineage>
        <taxon>Eukaryota</taxon>
        <taxon>Metazoa</taxon>
        <taxon>Chordata</taxon>
        <taxon>Craniata</taxon>
        <taxon>Vertebrata</taxon>
        <taxon>Euteleostomi</taxon>
        <taxon>Lepidosauria</taxon>
        <taxon>Sphenodontia</taxon>
        <taxon>Sphenodontidae</taxon>
        <taxon>Sphenodon</taxon>
    </lineage>
</organism>
<dbReference type="GeneTree" id="ENSGT00390000007878"/>
<dbReference type="GO" id="GO:0005737">
    <property type="term" value="C:cytoplasm"/>
    <property type="evidence" value="ECO:0007669"/>
    <property type="project" value="InterPro"/>
</dbReference>
<evidence type="ECO:0000313" key="9">
    <source>
        <dbReference type="Ensembl" id="ENSSPUP00000014809.1"/>
    </source>
</evidence>
<comment type="pathway">
    <text evidence="1">Carbohydrate degradation; 2-deoxy-D-ribose 1-phosphate degradation; D-glyceraldehyde 3-phosphate and acetaldehyde from 2-deoxy-alpha-D-ribose 1-phosphate: step 2/2.</text>
</comment>
<evidence type="ECO:0000256" key="4">
    <source>
        <dbReference type="ARBA" id="ARBA00023239"/>
    </source>
</evidence>
<dbReference type="Gene3D" id="3.20.20.70">
    <property type="entry name" value="Aldolase class I"/>
    <property type="match status" value="2"/>
</dbReference>
<dbReference type="AlphaFoldDB" id="A0A8D0GW47"/>
<evidence type="ECO:0000313" key="10">
    <source>
        <dbReference type="Proteomes" id="UP000694392"/>
    </source>
</evidence>
<dbReference type="Pfam" id="PF01791">
    <property type="entry name" value="DeoC"/>
    <property type="match status" value="1"/>
</dbReference>
<dbReference type="OMA" id="RYSGPDY"/>
<keyword evidence="4" id="KW-0456">Lyase</keyword>
<dbReference type="GO" id="GO:0016052">
    <property type="term" value="P:carbohydrate catabolic process"/>
    <property type="evidence" value="ECO:0007669"/>
    <property type="project" value="TreeGrafter"/>
</dbReference>
<comment type="similarity">
    <text evidence="2">Belongs to the DeoC/FbaB aldolase family. DeoC type 2 subfamily.</text>
</comment>
<dbReference type="PANTHER" id="PTHR10889:SF3">
    <property type="entry name" value="DEOXYRIBOSE-PHOSPHATE ALDOLASE"/>
    <property type="match status" value="1"/>
</dbReference>
<dbReference type="Ensembl" id="ENSSPUT00000015798.1">
    <property type="protein sequence ID" value="ENSSPUP00000014809.1"/>
    <property type="gene ID" value="ENSSPUG00000011421.1"/>
</dbReference>
<dbReference type="GO" id="GO:0009264">
    <property type="term" value="P:deoxyribonucleotide catabolic process"/>
    <property type="evidence" value="ECO:0007669"/>
    <property type="project" value="InterPro"/>
</dbReference>
<keyword evidence="10" id="KW-1185">Reference proteome</keyword>
<protein>
    <recommendedName>
        <fullName evidence="3">deoxyribose-phosphate aldolase</fullName>
        <ecNumber evidence="3">4.1.2.4</ecNumber>
    </recommendedName>
    <alternativeName>
        <fullName evidence="7">2-deoxy-D-ribose 5-phosphate aldolase</fullName>
    </alternativeName>
    <alternativeName>
        <fullName evidence="6">Phosphodeoxyriboaldolase</fullName>
    </alternativeName>
</protein>
<evidence type="ECO:0000256" key="5">
    <source>
        <dbReference type="ARBA" id="ARBA00023270"/>
    </source>
</evidence>
<reference evidence="9" key="2">
    <citation type="submission" date="2025-09" db="UniProtKB">
        <authorList>
            <consortium name="Ensembl"/>
        </authorList>
    </citation>
    <scope>IDENTIFICATION</scope>
</reference>
<evidence type="ECO:0000256" key="2">
    <source>
        <dbReference type="ARBA" id="ARBA00009473"/>
    </source>
</evidence>
<dbReference type="SUPFAM" id="SSF51569">
    <property type="entry name" value="Aldolase"/>
    <property type="match status" value="1"/>
</dbReference>
<dbReference type="Proteomes" id="UP000694392">
    <property type="component" value="Unplaced"/>
</dbReference>
<dbReference type="SMART" id="SM01133">
    <property type="entry name" value="DeoC"/>
    <property type="match status" value="1"/>
</dbReference>
<dbReference type="InterPro" id="IPR013785">
    <property type="entry name" value="Aldolase_TIM"/>
</dbReference>
<dbReference type="UniPathway" id="UPA00002">
    <property type="reaction ID" value="UER00468"/>
</dbReference>
<dbReference type="EC" id="4.1.2.4" evidence="3"/>
<name>A0A8D0GW47_SPHPU</name>
<evidence type="ECO:0000256" key="6">
    <source>
        <dbReference type="ARBA" id="ARBA00031814"/>
    </source>
</evidence>
<dbReference type="InterPro" id="IPR011343">
    <property type="entry name" value="DeoC"/>
</dbReference>
<dbReference type="PANTHER" id="PTHR10889">
    <property type="entry name" value="DEOXYRIBOSE-PHOSPHATE ALDOLASE"/>
    <property type="match status" value="1"/>
</dbReference>
<evidence type="ECO:0000256" key="8">
    <source>
        <dbReference type="ARBA" id="ARBA00048791"/>
    </source>
</evidence>
<sequence>CAEQIQARRSVKKDWQAAWLLRAVTCIDLTTLSGDDTPSNVHRLCYKAKHPIREDLLRAVDMHDKGITTGAVCVYPARVADAVKALKDAGCNIPVASVATGFPAGQTSLITRLGEIKIAVEEGAREIDIVINRTLVLTGQWEGLYEEICQFRQTCGEAHMKTILGTGELGSLTNVYKASLVAMMAGKNVGFKPAGGIRSAKEALVWLSLMKEELGEEWLKPGLFRIGASTLLGDIERQIYHYVTGRYAAFHDLPMA</sequence>
<accession>A0A8D0GW47</accession>
<dbReference type="GO" id="GO:0005654">
    <property type="term" value="C:nucleoplasm"/>
    <property type="evidence" value="ECO:0007669"/>
    <property type="project" value="Ensembl"/>
</dbReference>
<evidence type="ECO:0000256" key="1">
    <source>
        <dbReference type="ARBA" id="ARBA00004816"/>
    </source>
</evidence>
<dbReference type="GO" id="GO:0004139">
    <property type="term" value="F:deoxyribose-phosphate aldolase activity"/>
    <property type="evidence" value="ECO:0007669"/>
    <property type="project" value="UniProtKB-EC"/>
</dbReference>
<dbReference type="PIRSF" id="PIRSF001357">
    <property type="entry name" value="DeoC"/>
    <property type="match status" value="1"/>
</dbReference>
<gene>
    <name evidence="9" type="primary">DERA</name>
</gene>
<evidence type="ECO:0000256" key="7">
    <source>
        <dbReference type="ARBA" id="ARBA00032755"/>
    </source>
</evidence>
<comment type="catalytic activity">
    <reaction evidence="8">
        <text>2-deoxy-D-ribose 5-phosphate = D-glyceraldehyde 3-phosphate + acetaldehyde</text>
        <dbReference type="Rhea" id="RHEA:12821"/>
        <dbReference type="ChEBI" id="CHEBI:15343"/>
        <dbReference type="ChEBI" id="CHEBI:59776"/>
        <dbReference type="ChEBI" id="CHEBI:62877"/>
        <dbReference type="EC" id="4.1.2.4"/>
    </reaction>
</comment>